<keyword evidence="1" id="KW-0812">Transmembrane</keyword>
<proteinExistence type="predicted"/>
<gene>
    <name evidence="2" type="ORF">Ga0609869_001363</name>
</gene>
<keyword evidence="1" id="KW-0472">Membrane</keyword>
<evidence type="ECO:0000313" key="2">
    <source>
        <dbReference type="EMBL" id="MEX5728010.1"/>
    </source>
</evidence>
<reference evidence="2 3" key="1">
    <citation type="submission" date="2024-06" db="EMBL/GenBank/DDBJ databases">
        <title>Genome of Rhodovulum iodosum, a marine photoferrotroph.</title>
        <authorList>
            <person name="Bianchini G."/>
            <person name="Nikeleit V."/>
            <person name="Kappler A."/>
            <person name="Bryce C."/>
            <person name="Sanchez-Baracaldo P."/>
        </authorList>
    </citation>
    <scope>NUCLEOTIDE SEQUENCE [LARGE SCALE GENOMIC DNA]</scope>
    <source>
        <strain evidence="2 3">UT/N1</strain>
    </source>
</reference>
<feature type="transmembrane region" description="Helical" evidence="1">
    <location>
        <begin position="320"/>
        <end position="339"/>
    </location>
</feature>
<organism evidence="2 3">
    <name type="scientific">Rhodovulum iodosum</name>
    <dbReference type="NCBI Taxonomy" id="68291"/>
    <lineage>
        <taxon>Bacteria</taxon>
        <taxon>Pseudomonadati</taxon>
        <taxon>Pseudomonadota</taxon>
        <taxon>Alphaproteobacteria</taxon>
        <taxon>Rhodobacterales</taxon>
        <taxon>Paracoccaceae</taxon>
        <taxon>Rhodovulum</taxon>
    </lineage>
</organism>
<comment type="caution">
    <text evidence="2">The sequence shown here is derived from an EMBL/GenBank/DDBJ whole genome shotgun (WGS) entry which is preliminary data.</text>
</comment>
<dbReference type="Proteomes" id="UP001560019">
    <property type="component" value="Unassembled WGS sequence"/>
</dbReference>
<keyword evidence="1" id="KW-1133">Transmembrane helix</keyword>
<feature type="transmembrane region" description="Helical" evidence="1">
    <location>
        <begin position="371"/>
        <end position="390"/>
    </location>
</feature>
<evidence type="ECO:0000256" key="1">
    <source>
        <dbReference type="SAM" id="Phobius"/>
    </source>
</evidence>
<accession>A0ABV3XRQ2</accession>
<evidence type="ECO:0000313" key="3">
    <source>
        <dbReference type="Proteomes" id="UP001560019"/>
    </source>
</evidence>
<protein>
    <submittedName>
        <fullName evidence="2">Uncharacterized protein</fullName>
    </submittedName>
</protein>
<sequence>MLGSTFVAWVPTVSGRLSFSIIGQTSWPQRCVRVSDLDGGERAVFFQERYCDDFTFPFLGRMNRVRNLVFGIFSFLFFRGWTTGRHFFVCHAQRIKSQGTELDYLRGTIYPILASRTGVIVKREILNDIVSLENAVRLKREIEQSAGIECLTESLEDRLRGVCPVLVDFSLIRDGLISLTPRSPREAPGGRFPNDKDTRDYVEQAFFFIRDISHEHQHHDPSTDTIIVIHEKNKEAAARIFFDLFRSVIRFKRVRNVDNIVNAAGVLSYASSFKSVAAAYKNEIGELPNDYQVENLCSSLSVARESINIQQGQRSNGTSLFLTIFFGFFSLILSFTLLSRFADKNDIAKVQPSPLIINTTKLIAGHPLESLAIIFIFVLAVGDMTGFTNISNRRWFEDWQRLMQFMPKWIFGPITVVVGLLFLIPLMLFV</sequence>
<keyword evidence="3" id="KW-1185">Reference proteome</keyword>
<feature type="transmembrane region" description="Helical" evidence="1">
    <location>
        <begin position="410"/>
        <end position="429"/>
    </location>
</feature>
<dbReference type="EMBL" id="JBEHHI010000001">
    <property type="protein sequence ID" value="MEX5728010.1"/>
    <property type="molecule type" value="Genomic_DNA"/>
</dbReference>
<name>A0ABV3XRQ2_9RHOB</name>